<dbReference type="SMART" id="SM00382">
    <property type="entry name" value="AAA"/>
    <property type="match status" value="1"/>
</dbReference>
<name>A0A1F5DP18_9BACT</name>
<evidence type="ECO:0000259" key="5">
    <source>
        <dbReference type="PROSITE" id="PS50893"/>
    </source>
</evidence>
<comment type="caution">
    <text evidence="6">The sequence shown here is derived from an EMBL/GenBank/DDBJ whole genome shotgun (WGS) entry which is preliminary data.</text>
</comment>
<dbReference type="AlphaFoldDB" id="A0A1F5DP18"/>
<keyword evidence="4" id="KW-0067">ATP-binding</keyword>
<dbReference type="GO" id="GO:0016887">
    <property type="term" value="F:ATP hydrolysis activity"/>
    <property type="evidence" value="ECO:0007669"/>
    <property type="project" value="InterPro"/>
</dbReference>
<evidence type="ECO:0000256" key="3">
    <source>
        <dbReference type="ARBA" id="ARBA00022741"/>
    </source>
</evidence>
<dbReference type="PROSITE" id="PS50893">
    <property type="entry name" value="ABC_TRANSPORTER_2"/>
    <property type="match status" value="1"/>
</dbReference>
<dbReference type="SUPFAM" id="SSF52540">
    <property type="entry name" value="P-loop containing nucleoside triphosphate hydrolases"/>
    <property type="match status" value="1"/>
</dbReference>
<dbReference type="InterPro" id="IPR003593">
    <property type="entry name" value="AAA+_ATPase"/>
</dbReference>
<evidence type="ECO:0000256" key="2">
    <source>
        <dbReference type="ARBA" id="ARBA00022448"/>
    </source>
</evidence>
<dbReference type="InterPro" id="IPR003439">
    <property type="entry name" value="ABC_transporter-like_ATP-bd"/>
</dbReference>
<feature type="domain" description="ABC transporter" evidence="5">
    <location>
        <begin position="5"/>
        <end position="236"/>
    </location>
</feature>
<dbReference type="CDD" id="cd03263">
    <property type="entry name" value="ABC_subfamily_A"/>
    <property type="match status" value="1"/>
</dbReference>
<evidence type="ECO:0000313" key="6">
    <source>
        <dbReference type="EMBL" id="OGD56790.1"/>
    </source>
</evidence>
<keyword evidence="2" id="KW-0813">Transport</keyword>
<dbReference type="EMBL" id="MEZT01000013">
    <property type="protein sequence ID" value="OGD56790.1"/>
    <property type="molecule type" value="Genomic_DNA"/>
</dbReference>
<evidence type="ECO:0000256" key="4">
    <source>
        <dbReference type="ARBA" id="ARBA00022840"/>
    </source>
</evidence>
<protein>
    <recommendedName>
        <fullName evidence="5">ABC transporter domain-containing protein</fullName>
    </recommendedName>
</protein>
<proteinExistence type="inferred from homology"/>
<dbReference type="Proteomes" id="UP000178764">
    <property type="component" value="Unassembled WGS sequence"/>
</dbReference>
<dbReference type="InterPro" id="IPR050763">
    <property type="entry name" value="ABC_transporter_ATP-binding"/>
</dbReference>
<evidence type="ECO:0000313" key="7">
    <source>
        <dbReference type="Proteomes" id="UP000178764"/>
    </source>
</evidence>
<comment type="similarity">
    <text evidence="1">Belongs to the ABC transporter superfamily.</text>
</comment>
<reference evidence="6 7" key="1">
    <citation type="journal article" date="2016" name="Nat. Commun.">
        <title>Thousands of microbial genomes shed light on interconnected biogeochemical processes in an aquifer system.</title>
        <authorList>
            <person name="Anantharaman K."/>
            <person name="Brown C.T."/>
            <person name="Hug L.A."/>
            <person name="Sharon I."/>
            <person name="Castelle C.J."/>
            <person name="Probst A.J."/>
            <person name="Thomas B.C."/>
            <person name="Singh A."/>
            <person name="Wilkins M.J."/>
            <person name="Karaoz U."/>
            <person name="Brodie E.L."/>
            <person name="Williams K.H."/>
            <person name="Hubbard S.S."/>
            <person name="Banfield J.F."/>
        </authorList>
    </citation>
    <scope>NUCLEOTIDE SEQUENCE [LARGE SCALE GENOMIC DNA]</scope>
</reference>
<dbReference type="PANTHER" id="PTHR42711">
    <property type="entry name" value="ABC TRANSPORTER ATP-BINDING PROTEIN"/>
    <property type="match status" value="1"/>
</dbReference>
<dbReference type="PANTHER" id="PTHR42711:SF5">
    <property type="entry name" value="ABC TRANSPORTER ATP-BINDING PROTEIN NATA"/>
    <property type="match status" value="1"/>
</dbReference>
<sequence>MEKVIEVKNLKKIFNHSTVAVDDISFDVFENQIFGLIGPNGSGKTTTQRILTTLLQPTAGEIKYHNRILTPKYANDIRNQIGYVPQGECLYEDLTVLENLYIFSKPYSISKEKRQKNIEALLQKLEIEERKNTLVKHLSGGLKKRASIATALVHEPKILFLDEVTMGLDPNARYHIWNLIKNLKKNTTIVLTTHYMDEAEDLCDKIAILSKGRILELASPKTVIEKYKVKNLNQVIGKIIEEEK</sequence>
<evidence type="ECO:0000256" key="1">
    <source>
        <dbReference type="ARBA" id="ARBA00005417"/>
    </source>
</evidence>
<organism evidence="6 7">
    <name type="scientific">Candidatus Berkelbacteria bacterium RBG_13_40_8</name>
    <dbReference type="NCBI Taxonomy" id="1797467"/>
    <lineage>
        <taxon>Bacteria</taxon>
        <taxon>Candidatus Berkelbacteria</taxon>
    </lineage>
</organism>
<dbReference type="InterPro" id="IPR027417">
    <property type="entry name" value="P-loop_NTPase"/>
</dbReference>
<keyword evidence="3" id="KW-0547">Nucleotide-binding</keyword>
<dbReference type="GO" id="GO:0005524">
    <property type="term" value="F:ATP binding"/>
    <property type="evidence" value="ECO:0007669"/>
    <property type="project" value="UniProtKB-KW"/>
</dbReference>
<dbReference type="Pfam" id="PF00005">
    <property type="entry name" value="ABC_tran"/>
    <property type="match status" value="1"/>
</dbReference>
<gene>
    <name evidence="6" type="ORF">A2V71_01575</name>
</gene>
<accession>A0A1F5DP18</accession>
<dbReference type="Gene3D" id="3.40.50.300">
    <property type="entry name" value="P-loop containing nucleotide triphosphate hydrolases"/>
    <property type="match status" value="1"/>
</dbReference>